<dbReference type="GO" id="GO:0005524">
    <property type="term" value="F:ATP binding"/>
    <property type="evidence" value="ECO:0007669"/>
    <property type="project" value="UniProtKB-UniRule"/>
</dbReference>
<keyword evidence="8" id="KW-0808">Transferase</keyword>
<gene>
    <name evidence="8" type="ORF">AJ79_00608</name>
</gene>
<dbReference type="Proteomes" id="UP000223968">
    <property type="component" value="Unassembled WGS sequence"/>
</dbReference>
<dbReference type="AlphaFoldDB" id="A0A2B7YAZ5"/>
<evidence type="ECO:0000256" key="3">
    <source>
        <dbReference type="ARBA" id="ARBA00022840"/>
    </source>
</evidence>
<dbReference type="SMART" id="SM00220">
    <property type="entry name" value="S_TKc"/>
    <property type="match status" value="1"/>
</dbReference>
<dbReference type="InterPro" id="IPR008984">
    <property type="entry name" value="SMAD_FHA_dom_sf"/>
</dbReference>
<keyword evidence="2 4" id="KW-0547">Nucleotide-binding</keyword>
<proteinExistence type="inferred from homology"/>
<dbReference type="Gene3D" id="1.10.510.10">
    <property type="entry name" value="Transferase(Phosphotransferase) domain 1"/>
    <property type="match status" value="1"/>
</dbReference>
<feature type="compositionally biased region" description="Basic and acidic residues" evidence="5">
    <location>
        <begin position="681"/>
        <end position="701"/>
    </location>
</feature>
<sequence>MEVHSDRELIIGRNSKLCDMVLCNDMGVSNKHLRIYVIIFDYGNPGEVGPLVYAQDMSRFGTLWNDMLPIRKGDTGILLSDGDELKLSNTTTLIFQTWTDEQKGGPFTDEQKREMKHFERRYRITSKVLGCGAYGKVHMAISTRYRKQVACKIIDIGGMRKQLDHVKREKSTEFSAYRPARQVDVNEYPAKVEMWAQRRRETSYLESKLKVYKREVEILKDLWHPNIISLEKVFLSQNTIYIFQELVTAGDLFSFLEYKEFNLTDIEAVVIVHQVTLAIRYLHKNNVVHRDIKPDNVLMTSLTNGARVVLTDFGCARRLKTDNSRMDSSMGTLEYTAPISEVPRTKPPRNGKGYTKAVDMWSLGCLTAVLLTGGSPFADPETGKYSEKMALNCDLSSLEKERDWKRVGKRAKDFVRKLLVLDEEKRMTAQEAICHEWFTNPIYKKEFARLYERATSDWRRRTTKDIQVVSDANIETGVSKKLVHWRKTPYTPVEWPYMPFHSTVHRVIYPGRKDSQKKSPCRDVEKEKRIYPWSNKGKKREKAVSRAFSQTENDAISDAETEGIRQMLSPSELGEGQDTISDEERDEKAKAELMRSLGAEEPAETGQTGMEETEHGAGTNVSRIRMPFSPDAWNAEDKTPEQPSLPYPAMPQSSNSSEPHRVQLGGNGFTPINPPNKSNNRKTEVDDLSPHNMAKEAEQPAKAHGNLPNLQRPMHLLDVYNGNHGYHNGNIENGEGPSRAPQKRKRDIYDFEDDEGEVYEEIDDLISGKKRRVVYGQR</sequence>
<feature type="binding site" evidence="4">
    <location>
        <position position="152"/>
    </location>
    <ligand>
        <name>ATP</name>
        <dbReference type="ChEBI" id="CHEBI:30616"/>
    </ligand>
</feature>
<accession>A0A2B7YAZ5</accession>
<dbReference type="InterPro" id="IPR008271">
    <property type="entry name" value="Ser/Thr_kinase_AS"/>
</dbReference>
<evidence type="ECO:0000259" key="6">
    <source>
        <dbReference type="PROSITE" id="PS50006"/>
    </source>
</evidence>
<evidence type="ECO:0000256" key="2">
    <source>
        <dbReference type="ARBA" id="ARBA00022741"/>
    </source>
</evidence>
<dbReference type="InterPro" id="IPR017441">
    <property type="entry name" value="Protein_kinase_ATP_BS"/>
</dbReference>
<evidence type="ECO:0000256" key="4">
    <source>
        <dbReference type="PROSITE-ProRule" id="PRU10141"/>
    </source>
</evidence>
<keyword evidence="3 4" id="KW-0067">ATP-binding</keyword>
<dbReference type="PROSITE" id="PS50006">
    <property type="entry name" value="FHA_DOMAIN"/>
    <property type="match status" value="1"/>
</dbReference>
<reference evidence="8 9" key="1">
    <citation type="submission" date="2017-10" db="EMBL/GenBank/DDBJ databases">
        <title>Comparative genomics in systemic dimorphic fungi from Ajellomycetaceae.</title>
        <authorList>
            <person name="Munoz J.F."/>
            <person name="Mcewen J.G."/>
            <person name="Clay O.K."/>
            <person name="Cuomo C.A."/>
        </authorList>
    </citation>
    <scope>NUCLEOTIDE SEQUENCE [LARGE SCALE GENOMIC DNA]</scope>
    <source>
        <strain evidence="8 9">UAMH5409</strain>
    </source>
</reference>
<dbReference type="Pfam" id="PF00069">
    <property type="entry name" value="Pkinase"/>
    <property type="match status" value="1"/>
</dbReference>
<evidence type="ECO:0000259" key="7">
    <source>
        <dbReference type="PROSITE" id="PS50011"/>
    </source>
</evidence>
<evidence type="ECO:0000313" key="8">
    <source>
        <dbReference type="EMBL" id="PGH18269.1"/>
    </source>
</evidence>
<dbReference type="InterPro" id="IPR000719">
    <property type="entry name" value="Prot_kinase_dom"/>
</dbReference>
<dbReference type="STRING" id="1447875.A0A2B7YAZ5"/>
<evidence type="ECO:0000313" key="9">
    <source>
        <dbReference type="Proteomes" id="UP000223968"/>
    </source>
</evidence>
<dbReference type="EMBL" id="PDNB01000005">
    <property type="protein sequence ID" value="PGH18269.1"/>
    <property type="molecule type" value="Genomic_DNA"/>
</dbReference>
<feature type="region of interest" description="Disordered" evidence="5">
    <location>
        <begin position="541"/>
        <end position="745"/>
    </location>
</feature>
<dbReference type="PROSITE" id="PS00107">
    <property type="entry name" value="PROTEIN_KINASE_ATP"/>
    <property type="match status" value="1"/>
</dbReference>
<feature type="domain" description="Protein kinase" evidence="7">
    <location>
        <begin position="123"/>
        <end position="438"/>
    </location>
</feature>
<name>A0A2B7YAZ5_9EURO</name>
<dbReference type="PROSITE" id="PS00108">
    <property type="entry name" value="PROTEIN_KINASE_ST"/>
    <property type="match status" value="1"/>
</dbReference>
<dbReference type="SUPFAM" id="SSF49879">
    <property type="entry name" value="SMAD/FHA domain"/>
    <property type="match status" value="1"/>
</dbReference>
<dbReference type="OrthoDB" id="74764at2759"/>
<organism evidence="8 9">
    <name type="scientific">Helicocarpus griseus UAMH5409</name>
    <dbReference type="NCBI Taxonomy" id="1447875"/>
    <lineage>
        <taxon>Eukaryota</taxon>
        <taxon>Fungi</taxon>
        <taxon>Dikarya</taxon>
        <taxon>Ascomycota</taxon>
        <taxon>Pezizomycotina</taxon>
        <taxon>Eurotiomycetes</taxon>
        <taxon>Eurotiomycetidae</taxon>
        <taxon>Onygenales</taxon>
        <taxon>Ajellomycetaceae</taxon>
        <taxon>Helicocarpus</taxon>
    </lineage>
</organism>
<evidence type="ECO:0000256" key="5">
    <source>
        <dbReference type="SAM" id="MobiDB-lite"/>
    </source>
</evidence>
<dbReference type="Gene3D" id="2.60.200.20">
    <property type="match status" value="1"/>
</dbReference>
<evidence type="ECO:0000256" key="1">
    <source>
        <dbReference type="ARBA" id="ARBA00005575"/>
    </source>
</evidence>
<dbReference type="PROSITE" id="PS50011">
    <property type="entry name" value="PROTEIN_KINASE_DOM"/>
    <property type="match status" value="1"/>
</dbReference>
<comment type="similarity">
    <text evidence="1">Belongs to the protein kinase superfamily. CAMK Ser/Thr protein kinase family. CHEK2 subfamily.</text>
</comment>
<dbReference type="Gene3D" id="3.30.200.20">
    <property type="entry name" value="Phosphorylase Kinase, domain 1"/>
    <property type="match status" value="2"/>
</dbReference>
<dbReference type="InterPro" id="IPR011009">
    <property type="entry name" value="Kinase-like_dom_sf"/>
</dbReference>
<keyword evidence="9" id="KW-1185">Reference proteome</keyword>
<dbReference type="SUPFAM" id="SSF56112">
    <property type="entry name" value="Protein kinase-like (PK-like)"/>
    <property type="match status" value="1"/>
</dbReference>
<protein>
    <submittedName>
        <fullName evidence="8">CAMK protein kinase</fullName>
    </submittedName>
</protein>
<dbReference type="GO" id="GO:0004672">
    <property type="term" value="F:protein kinase activity"/>
    <property type="evidence" value="ECO:0007669"/>
    <property type="project" value="InterPro"/>
</dbReference>
<dbReference type="InterPro" id="IPR000253">
    <property type="entry name" value="FHA_dom"/>
</dbReference>
<comment type="caution">
    <text evidence="8">The sequence shown here is derived from an EMBL/GenBank/DDBJ whole genome shotgun (WGS) entry which is preliminary data.</text>
</comment>
<feature type="domain" description="FHA" evidence="6">
    <location>
        <begin position="9"/>
        <end position="69"/>
    </location>
</feature>
<keyword evidence="8" id="KW-0418">Kinase</keyword>
<dbReference type="Pfam" id="PF00498">
    <property type="entry name" value="FHA"/>
    <property type="match status" value="1"/>
</dbReference>
<feature type="compositionally biased region" description="Low complexity" evidence="5">
    <location>
        <begin position="720"/>
        <end position="736"/>
    </location>
</feature>
<dbReference type="PANTHER" id="PTHR24347">
    <property type="entry name" value="SERINE/THREONINE-PROTEIN KINASE"/>
    <property type="match status" value="1"/>
</dbReference>